<reference evidence="1 2" key="1">
    <citation type="journal article" date="2018" name="Front. Plant Sci.">
        <title>Red Clover (Trifolium pratense) and Zigzag Clover (T. medium) - A Picture of Genomic Similarities and Differences.</title>
        <authorList>
            <person name="Dluhosova J."/>
            <person name="Istvanek J."/>
            <person name="Nedelnik J."/>
            <person name="Repkova J."/>
        </authorList>
    </citation>
    <scope>NUCLEOTIDE SEQUENCE [LARGE SCALE GENOMIC DNA]</scope>
    <source>
        <strain evidence="2">cv. 10/8</strain>
        <tissue evidence="1">Leaf</tissue>
    </source>
</reference>
<sequence>MPTPVIAFDLVTGLSTNNAHCTNSPSLLTSLSSASSHSCHLAGTCLFLVENDIEHEVTTPYTPQHN</sequence>
<evidence type="ECO:0000313" key="1">
    <source>
        <dbReference type="EMBL" id="MCI66134.1"/>
    </source>
</evidence>
<name>A0A392U0C9_9FABA</name>
<dbReference type="Proteomes" id="UP000265520">
    <property type="component" value="Unassembled WGS sequence"/>
</dbReference>
<protein>
    <submittedName>
        <fullName evidence="1">Uncharacterized protein</fullName>
    </submittedName>
</protein>
<accession>A0A392U0C9</accession>
<dbReference type="EMBL" id="LXQA010689383">
    <property type="protein sequence ID" value="MCI66134.1"/>
    <property type="molecule type" value="Genomic_DNA"/>
</dbReference>
<organism evidence="1 2">
    <name type="scientific">Trifolium medium</name>
    <dbReference type="NCBI Taxonomy" id="97028"/>
    <lineage>
        <taxon>Eukaryota</taxon>
        <taxon>Viridiplantae</taxon>
        <taxon>Streptophyta</taxon>
        <taxon>Embryophyta</taxon>
        <taxon>Tracheophyta</taxon>
        <taxon>Spermatophyta</taxon>
        <taxon>Magnoliopsida</taxon>
        <taxon>eudicotyledons</taxon>
        <taxon>Gunneridae</taxon>
        <taxon>Pentapetalae</taxon>
        <taxon>rosids</taxon>
        <taxon>fabids</taxon>
        <taxon>Fabales</taxon>
        <taxon>Fabaceae</taxon>
        <taxon>Papilionoideae</taxon>
        <taxon>50 kb inversion clade</taxon>
        <taxon>NPAAA clade</taxon>
        <taxon>Hologalegina</taxon>
        <taxon>IRL clade</taxon>
        <taxon>Trifolieae</taxon>
        <taxon>Trifolium</taxon>
    </lineage>
</organism>
<proteinExistence type="predicted"/>
<keyword evidence="2" id="KW-1185">Reference proteome</keyword>
<feature type="non-terminal residue" evidence="1">
    <location>
        <position position="66"/>
    </location>
</feature>
<evidence type="ECO:0000313" key="2">
    <source>
        <dbReference type="Proteomes" id="UP000265520"/>
    </source>
</evidence>
<dbReference type="AlphaFoldDB" id="A0A392U0C9"/>
<comment type="caution">
    <text evidence="1">The sequence shown here is derived from an EMBL/GenBank/DDBJ whole genome shotgun (WGS) entry which is preliminary data.</text>
</comment>